<dbReference type="AlphaFoldDB" id="A0ABD6ELF9"/>
<evidence type="ECO:0000259" key="12">
    <source>
        <dbReference type="PROSITE" id="PS50206"/>
    </source>
</evidence>
<dbReference type="CDD" id="cd00757">
    <property type="entry name" value="ThiF_MoeB_HesA_family"/>
    <property type="match status" value="1"/>
</dbReference>
<evidence type="ECO:0000256" key="6">
    <source>
        <dbReference type="ARBA" id="ARBA00022741"/>
    </source>
</evidence>
<reference evidence="13 14" key="1">
    <citation type="submission" date="2024-08" db="EMBL/GenBank/DDBJ databases">
        <title>Gnathostoma spinigerum genome.</title>
        <authorList>
            <person name="Gonzalez-Bertolin B."/>
            <person name="Monzon S."/>
            <person name="Zaballos A."/>
            <person name="Jimenez P."/>
            <person name="Dekumyoy P."/>
            <person name="Varona S."/>
            <person name="Cuesta I."/>
            <person name="Sumanam S."/>
            <person name="Adisakwattana P."/>
            <person name="Gasser R.B."/>
            <person name="Hernandez-Gonzalez A."/>
            <person name="Young N.D."/>
            <person name="Perteguer M.J."/>
        </authorList>
    </citation>
    <scope>NUCLEOTIDE SEQUENCE [LARGE SCALE GENOMIC DNA]</scope>
    <source>
        <strain evidence="13">AL3</strain>
        <tissue evidence="13">Liver</tissue>
    </source>
</reference>
<dbReference type="InterPro" id="IPR000594">
    <property type="entry name" value="ThiF_NAD_FAD-bd"/>
</dbReference>
<feature type="domain" description="Rhodanese" evidence="12">
    <location>
        <begin position="303"/>
        <end position="408"/>
    </location>
</feature>
<evidence type="ECO:0000256" key="7">
    <source>
        <dbReference type="ARBA" id="ARBA00022833"/>
    </source>
</evidence>
<keyword evidence="3 11" id="KW-0808">Transferase</keyword>
<evidence type="ECO:0000256" key="4">
    <source>
        <dbReference type="ARBA" id="ARBA00022694"/>
    </source>
</evidence>
<comment type="caution">
    <text evidence="13">The sequence shown here is derived from an EMBL/GenBank/DDBJ whole genome shotgun (WGS) entry which is preliminary data.</text>
</comment>
<evidence type="ECO:0000256" key="8">
    <source>
        <dbReference type="ARBA" id="ARBA00022840"/>
    </source>
</evidence>
<evidence type="ECO:0000256" key="3">
    <source>
        <dbReference type="ARBA" id="ARBA00022679"/>
    </source>
</evidence>
<dbReference type="PANTHER" id="PTHR10953">
    <property type="entry name" value="UBIQUITIN-ACTIVATING ENZYME E1"/>
    <property type="match status" value="1"/>
</dbReference>
<comment type="pathway">
    <text evidence="11">tRNA modification; 5-methoxycarbonylmethyl-2-thiouridine-tRNA biosynthesis.</text>
</comment>
<comment type="function">
    <text evidence="11">Plays a central role in 2-thiolation of mcm(5)S(2)U at tRNA wobble positions of cytosolic tRNA(Lys), tRNA(Glu) and tRNA(Gln). Acts by mediating the C-terminal thiocarboxylation of the sulfur carrier URM1. Its N-terminus first activates URM1 as acyl-adenylate (-COAMP), then the persulfide sulfur on the catalytic cysteine is transferred to URM1 to form thiocarboxylation (-COSH) of its C-terminus. The reaction probably involves hydrogen sulfide that is generated from the persulfide intermediate and that acts as nucleophile towards URM1. Subsequently, a transient disulfide bond is formed. Does not use thiosulfate as sulfur donor; NFS1 probably acting as a sulfur donor for thiocarboxylation reactions.</text>
</comment>
<sequence length="410" mass="45450">MSFSEYHSLSKDQIRRYSRQILVNELGAEGQQRILETSLLIVGAGGLGCPVAIYTAAAGISHIGIIDDDEIAIENLHRQIAHSLNAVGSPKANSISDAIHRLDPAVHVDVYNCRLKADNCMKIISKYDIIADCTDNAATRYLINDACVLCRKPLVSGSALRWEGQMTVYNNGERCPCYRCIFPVPPPTNVLTSCSESGVIGPVVGVIGNMQALEIIKISAGLESSYSGQLFLFDGLSGRTRDIRLRTRKNDCVVCGRNARIKDLSDIETSCGAKFDDKAESLYVLPAEKRISAMDYDLIRNRDRESLILLDVRPITEFKIAHLPEAKNIEYERIASTNIEDLKKLIGCSKNDSVNSLEVYVICRRGNNSQLAVQQMENLFKNELLSVTFKDIIGGYQSWTETVDSNFPVY</sequence>
<dbReference type="NCBIfam" id="NF004281">
    <property type="entry name" value="PRK05690.1"/>
    <property type="match status" value="1"/>
</dbReference>
<keyword evidence="2 11" id="KW-0963">Cytoplasm</keyword>
<keyword evidence="9 11" id="KW-0501">Molybdenum cofactor biosynthesis</keyword>
<dbReference type="GO" id="GO:0016783">
    <property type="term" value="F:sulfurtransferase activity"/>
    <property type="evidence" value="ECO:0007669"/>
    <property type="project" value="UniProtKB-UniRule"/>
</dbReference>
<dbReference type="SUPFAM" id="SSF69572">
    <property type="entry name" value="Activating enzymes of the ubiquitin-like proteins"/>
    <property type="match status" value="1"/>
</dbReference>
<keyword evidence="10 11" id="KW-0511">Multifunctional enzyme</keyword>
<keyword evidence="14" id="KW-1185">Reference proteome</keyword>
<feature type="active site" description="Cysteine persulfide intermediate; for sulfurtransferase activity" evidence="11">
    <location>
        <position position="363"/>
    </location>
</feature>
<dbReference type="Gene3D" id="3.40.50.720">
    <property type="entry name" value="NAD(P)-binding Rossmann-like Domain"/>
    <property type="match status" value="1"/>
</dbReference>
<dbReference type="InterPro" id="IPR001763">
    <property type="entry name" value="Rhodanese-like_dom"/>
</dbReference>
<keyword evidence="4 11" id="KW-0819">tRNA processing</keyword>
<keyword evidence="6 11" id="KW-0547">Nucleotide-binding</keyword>
<name>A0ABD6ELF9_9BILA</name>
<dbReference type="GO" id="GO:0005524">
    <property type="term" value="F:ATP binding"/>
    <property type="evidence" value="ECO:0007669"/>
    <property type="project" value="UniProtKB-KW"/>
</dbReference>
<feature type="binding site" evidence="11">
    <location>
        <begin position="135"/>
        <end position="136"/>
    </location>
    <ligand>
        <name>ATP</name>
        <dbReference type="ChEBI" id="CHEBI:30616"/>
    </ligand>
</feature>
<feature type="binding site" evidence="11">
    <location>
        <position position="91"/>
    </location>
    <ligand>
        <name>ATP</name>
        <dbReference type="ChEBI" id="CHEBI:30616"/>
    </ligand>
</feature>
<dbReference type="InterPro" id="IPR045886">
    <property type="entry name" value="ThiF/MoeB/HesA"/>
</dbReference>
<evidence type="ECO:0000256" key="2">
    <source>
        <dbReference type="ARBA" id="ARBA00022490"/>
    </source>
</evidence>
<evidence type="ECO:0000256" key="9">
    <source>
        <dbReference type="ARBA" id="ARBA00023150"/>
    </source>
</evidence>
<dbReference type="EC" id="2.8.1.-" evidence="11"/>
<evidence type="ECO:0000313" key="14">
    <source>
        <dbReference type="Proteomes" id="UP001608902"/>
    </source>
</evidence>
<feature type="binding site" evidence="11">
    <location>
        <position position="67"/>
    </location>
    <ligand>
        <name>ATP</name>
        <dbReference type="ChEBI" id="CHEBI:30616"/>
    </ligand>
</feature>
<evidence type="ECO:0000256" key="11">
    <source>
        <dbReference type="HAMAP-Rule" id="MF_03049"/>
    </source>
</evidence>
<accession>A0ABD6ELF9</accession>
<dbReference type="Proteomes" id="UP001608902">
    <property type="component" value="Unassembled WGS sequence"/>
</dbReference>
<dbReference type="GO" id="GO:0016779">
    <property type="term" value="F:nucleotidyltransferase activity"/>
    <property type="evidence" value="ECO:0007669"/>
    <property type="project" value="UniProtKB-UniRule"/>
</dbReference>
<dbReference type="HAMAP" id="MF_03049">
    <property type="entry name" value="MOCS3_Uba4"/>
    <property type="match status" value="1"/>
</dbReference>
<dbReference type="GO" id="GO:0005829">
    <property type="term" value="C:cytosol"/>
    <property type="evidence" value="ECO:0007669"/>
    <property type="project" value="UniProtKB-SubCell"/>
</dbReference>
<dbReference type="PROSITE" id="PS50206">
    <property type="entry name" value="RHODANESE_3"/>
    <property type="match status" value="1"/>
</dbReference>
<dbReference type="InterPro" id="IPR028885">
    <property type="entry name" value="MOCS3/Uba4"/>
</dbReference>
<proteinExistence type="inferred from homology"/>
<evidence type="ECO:0000256" key="10">
    <source>
        <dbReference type="ARBA" id="ARBA00023268"/>
    </source>
</evidence>
<dbReference type="PANTHER" id="PTHR10953:SF102">
    <property type="entry name" value="ADENYLYLTRANSFERASE AND SULFURTRANSFERASE MOCS3"/>
    <property type="match status" value="1"/>
</dbReference>
<dbReference type="GO" id="GO:0006777">
    <property type="term" value="P:Mo-molybdopterin cofactor biosynthetic process"/>
    <property type="evidence" value="ECO:0007669"/>
    <property type="project" value="UniProtKB-UniRule"/>
</dbReference>
<feature type="active site" description="Glycyl thioester intermediate; for adenylyltransferase activity" evidence="11">
    <location>
        <position position="194"/>
    </location>
</feature>
<keyword evidence="5 11" id="KW-0479">Metal-binding</keyword>
<dbReference type="FunFam" id="3.40.50.720:FF:000033">
    <property type="entry name" value="Adenylyltransferase and sulfurtransferase MOCS3"/>
    <property type="match status" value="1"/>
</dbReference>
<dbReference type="InterPro" id="IPR035985">
    <property type="entry name" value="Ubiquitin-activating_enz"/>
</dbReference>
<dbReference type="Pfam" id="PF00899">
    <property type="entry name" value="ThiF"/>
    <property type="match status" value="1"/>
</dbReference>
<feature type="binding site" evidence="11">
    <location>
        <position position="177"/>
    </location>
    <ligand>
        <name>Zn(2+)</name>
        <dbReference type="ChEBI" id="CHEBI:29105"/>
    </ligand>
</feature>
<dbReference type="EMBL" id="JBGFUD010005063">
    <property type="protein sequence ID" value="MFH4980101.1"/>
    <property type="molecule type" value="Genomic_DNA"/>
</dbReference>
<dbReference type="FunFam" id="3.40.250.10:FF:000014">
    <property type="entry name" value="Adenylyltransferase and sulfurtransferase MOCS3"/>
    <property type="match status" value="1"/>
</dbReference>
<comment type="similarity">
    <text evidence="11">In the N-terminal section; belongs to the HesA/MoeB/ThiF family. UBA4 subfamily.</text>
</comment>
<dbReference type="SMART" id="SM00450">
    <property type="entry name" value="RHOD"/>
    <property type="match status" value="1"/>
</dbReference>
<evidence type="ECO:0000256" key="5">
    <source>
        <dbReference type="ARBA" id="ARBA00022723"/>
    </source>
</evidence>
<protein>
    <recommendedName>
        <fullName evidence="11">Adenylyltransferase and sulfurtransferase MOCS3 homolog</fullName>
    </recommendedName>
    <alternativeName>
        <fullName evidence="11">UBA4 homolog</fullName>
    </alternativeName>
    <alternativeName>
        <fullName evidence="11">Ubiquitin-like protein activator 4 homolog</fullName>
    </alternativeName>
    <domain>
        <recommendedName>
            <fullName evidence="11">Adenylyltransferase</fullName>
            <ecNumber evidence="11">2.7.7.-</ecNumber>
        </recommendedName>
    </domain>
    <domain>
        <recommendedName>
            <fullName evidence="11">Sulfurtransferase</fullName>
            <ecNumber evidence="11">2.8.1.-</ecNumber>
        </recommendedName>
    </domain>
</protein>
<evidence type="ECO:0000313" key="13">
    <source>
        <dbReference type="EMBL" id="MFH4980101.1"/>
    </source>
</evidence>
<feature type="binding site" evidence="11">
    <location>
        <begin position="74"/>
        <end position="78"/>
    </location>
    <ligand>
        <name>ATP</name>
        <dbReference type="ChEBI" id="CHEBI:30616"/>
    </ligand>
</feature>
<organism evidence="13 14">
    <name type="scientific">Gnathostoma spinigerum</name>
    <dbReference type="NCBI Taxonomy" id="75299"/>
    <lineage>
        <taxon>Eukaryota</taxon>
        <taxon>Metazoa</taxon>
        <taxon>Ecdysozoa</taxon>
        <taxon>Nematoda</taxon>
        <taxon>Chromadorea</taxon>
        <taxon>Rhabditida</taxon>
        <taxon>Spirurina</taxon>
        <taxon>Gnathostomatomorpha</taxon>
        <taxon>Gnathostomatoidea</taxon>
        <taxon>Gnathostomatidae</taxon>
        <taxon>Gnathostoma</taxon>
    </lineage>
</organism>
<dbReference type="InterPro" id="IPR036873">
    <property type="entry name" value="Rhodanese-like_dom_sf"/>
</dbReference>
<dbReference type="GO" id="GO:0034227">
    <property type="term" value="P:tRNA thio-modification"/>
    <property type="evidence" value="ECO:0007669"/>
    <property type="project" value="UniProtKB-UniRule"/>
</dbReference>
<dbReference type="EC" id="2.7.7.-" evidence="11"/>
<feature type="binding site" evidence="11">
    <location>
        <position position="180"/>
    </location>
    <ligand>
        <name>Zn(2+)</name>
        <dbReference type="ChEBI" id="CHEBI:29105"/>
    </ligand>
</feature>
<feature type="binding site" evidence="11">
    <location>
        <position position="46"/>
    </location>
    <ligand>
        <name>ATP</name>
        <dbReference type="ChEBI" id="CHEBI:30616"/>
    </ligand>
</feature>
<gene>
    <name evidence="13" type="ORF">AB6A40_006810</name>
</gene>
<comment type="cofactor">
    <cofactor evidence="11">
        <name>Zn(2+)</name>
        <dbReference type="ChEBI" id="CHEBI:29105"/>
    </cofactor>
    <text evidence="11">Binds 1 zinc ion per subunit.</text>
</comment>
<dbReference type="Gene3D" id="3.40.250.10">
    <property type="entry name" value="Rhodanese-like domain"/>
    <property type="match status" value="1"/>
</dbReference>
<keyword evidence="7 11" id="KW-0862">Zinc</keyword>
<comment type="subcellular location">
    <subcellularLocation>
        <location evidence="1">Cytoplasm</location>
        <location evidence="1">Cytosol</location>
    </subcellularLocation>
</comment>
<dbReference type="GO" id="GO:0046872">
    <property type="term" value="F:metal ion binding"/>
    <property type="evidence" value="ECO:0007669"/>
    <property type="project" value="UniProtKB-KW"/>
</dbReference>
<evidence type="ECO:0000256" key="1">
    <source>
        <dbReference type="ARBA" id="ARBA00004514"/>
    </source>
</evidence>
<feature type="binding site" evidence="11">
    <location>
        <position position="255"/>
    </location>
    <ligand>
        <name>Zn(2+)</name>
        <dbReference type="ChEBI" id="CHEBI:29105"/>
    </ligand>
</feature>
<feature type="binding site" evidence="11">
    <location>
        <position position="252"/>
    </location>
    <ligand>
        <name>Zn(2+)</name>
        <dbReference type="ChEBI" id="CHEBI:29105"/>
    </ligand>
</feature>
<dbReference type="GO" id="GO:0002098">
    <property type="term" value="P:tRNA wobble uridine modification"/>
    <property type="evidence" value="ECO:0007669"/>
    <property type="project" value="UniProtKB-UniRule"/>
</dbReference>
<dbReference type="Pfam" id="PF00581">
    <property type="entry name" value="Rhodanese"/>
    <property type="match status" value="1"/>
</dbReference>
<keyword evidence="8 11" id="KW-0067">ATP-binding</keyword>